<dbReference type="EMBL" id="UFRQ01000003">
    <property type="protein sequence ID" value="SUT92957.1"/>
    <property type="molecule type" value="Genomic_DNA"/>
</dbReference>
<protein>
    <submittedName>
        <fullName evidence="2">Glutaredoxin</fullName>
    </submittedName>
</protein>
<dbReference type="NCBIfam" id="TIGR02182">
    <property type="entry name" value="GRXB"/>
    <property type="match status" value="1"/>
</dbReference>
<dbReference type="SFLD" id="SFLDG01204">
    <property type="entry name" value="Grx2-like.1"/>
    <property type="match status" value="1"/>
</dbReference>
<dbReference type="Proteomes" id="UP000254649">
    <property type="component" value="Unassembled WGS sequence"/>
</dbReference>
<dbReference type="NCBIfam" id="NF007702">
    <property type="entry name" value="PRK10387.1"/>
    <property type="match status" value="1"/>
</dbReference>
<evidence type="ECO:0000259" key="1">
    <source>
        <dbReference type="PROSITE" id="PS50404"/>
    </source>
</evidence>
<feature type="domain" description="GST N-terminal" evidence="1">
    <location>
        <begin position="1"/>
        <end position="77"/>
    </location>
</feature>
<sequence>MKLYVYDHCLFCVRARMILGLKNLPAELIILANDDEATPISLVGKKMVPILIKNDGTAMPESLDIVRYIDENFGKQILSEQVRSDLENWIQRVSGYYKHLVSPRFVKIGLEEFSTQSAVDYFIKKKTETVGDFAENIANSAQYIEEINKDLIALSPLIKADDKANGEQLSIEDILLFPILRNLTCVKGVIYPNNVEHYMKKMAELAKIAFYTDRAI</sequence>
<dbReference type="PROSITE" id="PS50404">
    <property type="entry name" value="GST_NTER"/>
    <property type="match status" value="1"/>
</dbReference>
<organism evidence="2 3">
    <name type="scientific">[Actinobacillus] rossii</name>
    <dbReference type="NCBI Taxonomy" id="123820"/>
    <lineage>
        <taxon>Bacteria</taxon>
        <taxon>Pseudomonadati</taxon>
        <taxon>Pseudomonadota</taxon>
        <taxon>Gammaproteobacteria</taxon>
        <taxon>Pasteurellales</taxon>
        <taxon>Pasteurellaceae</taxon>
    </lineage>
</organism>
<keyword evidence="3" id="KW-1185">Reference proteome</keyword>
<dbReference type="InterPro" id="IPR004045">
    <property type="entry name" value="Glutathione_S-Trfase_N"/>
</dbReference>
<evidence type="ECO:0000313" key="3">
    <source>
        <dbReference type="Proteomes" id="UP000254649"/>
    </source>
</evidence>
<dbReference type="Gene3D" id="1.20.1050.10">
    <property type="match status" value="1"/>
</dbReference>
<dbReference type="SFLD" id="SFLDG01183">
    <property type="entry name" value="Grx2-like"/>
    <property type="match status" value="1"/>
</dbReference>
<reference evidence="2 3" key="1">
    <citation type="submission" date="2018-06" db="EMBL/GenBank/DDBJ databases">
        <authorList>
            <consortium name="Pathogen Informatics"/>
            <person name="Doyle S."/>
        </authorList>
    </citation>
    <scope>NUCLEOTIDE SEQUENCE [LARGE SCALE GENOMIC DNA]</scope>
    <source>
        <strain evidence="2 3">NCTC10801</strain>
    </source>
</reference>
<dbReference type="CDD" id="cd03037">
    <property type="entry name" value="GST_N_GRX2"/>
    <property type="match status" value="1"/>
</dbReference>
<dbReference type="Pfam" id="PF04399">
    <property type="entry name" value="Glutaredoxin2_C"/>
    <property type="match status" value="1"/>
</dbReference>
<dbReference type="GO" id="GO:0005829">
    <property type="term" value="C:cytosol"/>
    <property type="evidence" value="ECO:0007669"/>
    <property type="project" value="InterPro"/>
</dbReference>
<dbReference type="AlphaFoldDB" id="A0A380TYF6"/>
<dbReference type="InterPro" id="IPR036282">
    <property type="entry name" value="Glutathione-S-Trfase_C_sf"/>
</dbReference>
<dbReference type="SFLD" id="SFLDS00019">
    <property type="entry name" value="Glutathione_Transferase_(cytos"/>
    <property type="match status" value="1"/>
</dbReference>
<evidence type="ECO:0000313" key="2">
    <source>
        <dbReference type="EMBL" id="SUT92957.1"/>
    </source>
</evidence>
<dbReference type="SUPFAM" id="SSF47616">
    <property type="entry name" value="GST C-terminal domain-like"/>
    <property type="match status" value="1"/>
</dbReference>
<dbReference type="SUPFAM" id="SSF52833">
    <property type="entry name" value="Thioredoxin-like"/>
    <property type="match status" value="1"/>
</dbReference>
<dbReference type="InterPro" id="IPR007494">
    <property type="entry name" value="Glutaredoxin2_C"/>
</dbReference>
<dbReference type="CDD" id="cd03199">
    <property type="entry name" value="GST_C_GRX2"/>
    <property type="match status" value="1"/>
</dbReference>
<dbReference type="Pfam" id="PF13417">
    <property type="entry name" value="GST_N_3"/>
    <property type="match status" value="1"/>
</dbReference>
<name>A0A380TYF6_9PAST</name>
<gene>
    <name evidence="2" type="primary">grxB</name>
    <name evidence="2" type="ORF">NCTC10801_01842</name>
</gene>
<dbReference type="InterPro" id="IPR011901">
    <property type="entry name" value="Grx2"/>
</dbReference>
<dbReference type="Gene3D" id="3.40.30.10">
    <property type="entry name" value="Glutaredoxin"/>
    <property type="match status" value="1"/>
</dbReference>
<dbReference type="InterPro" id="IPR036249">
    <property type="entry name" value="Thioredoxin-like_sf"/>
</dbReference>
<proteinExistence type="predicted"/>
<dbReference type="OrthoDB" id="5291571at2"/>
<accession>A0A380TYF6</accession>
<dbReference type="InterPro" id="IPR040079">
    <property type="entry name" value="Glutathione_S-Trfase"/>
</dbReference>